<proteinExistence type="predicted"/>
<reference evidence="2 3" key="2">
    <citation type="submission" date="2019-01" db="EMBL/GenBank/DDBJ databases">
        <title>A chromosome length genome reference of the Java medaka (oryzias javanicus).</title>
        <authorList>
            <person name="Herpin A."/>
            <person name="Takehana Y."/>
            <person name="Naruse K."/>
            <person name="Ansai S."/>
            <person name="Kawaguchi M."/>
        </authorList>
    </citation>
    <scope>NUCLEOTIDE SEQUENCE [LARGE SCALE GENOMIC DNA]</scope>
    <source>
        <strain evidence="2">RS831</strain>
        <tissue evidence="2">Whole body</tissue>
    </source>
</reference>
<evidence type="ECO:0000313" key="3">
    <source>
        <dbReference type="Proteomes" id="UP000283210"/>
    </source>
</evidence>
<reference evidence="2 3" key="1">
    <citation type="submission" date="2018-11" db="EMBL/GenBank/DDBJ databases">
        <authorList>
            <person name="Lopez-Roques C."/>
            <person name="Donnadieu C."/>
            <person name="Bouchez O."/>
            <person name="Klopp C."/>
            <person name="Cabau C."/>
            <person name="Zahm M."/>
        </authorList>
    </citation>
    <scope>NUCLEOTIDE SEQUENCE [LARGE SCALE GENOMIC DNA]</scope>
    <source>
        <strain evidence="2">RS831</strain>
        <tissue evidence="2">Whole body</tissue>
    </source>
</reference>
<accession>A0A437DBA1</accession>
<protein>
    <submittedName>
        <fullName evidence="2">Uncharacterized protein</fullName>
    </submittedName>
</protein>
<sequence length="124" mass="13595">MRRTNVKTEGRSNQRIRAGQFGSRLTPTDSGSGPLLFSLLKCDGLSFGRRRSEDTESPSDSCISSLLHTDAYIASPPPPPPPPLPPPPPRPCSPGRRSARRLPWIRRGSGRWRREGALVQTPDG</sequence>
<name>A0A437DBA1_ORYJA</name>
<evidence type="ECO:0000313" key="2">
    <source>
        <dbReference type="EMBL" id="RVE72209.1"/>
    </source>
</evidence>
<feature type="region of interest" description="Disordered" evidence="1">
    <location>
        <begin position="49"/>
        <end position="124"/>
    </location>
</feature>
<dbReference type="Proteomes" id="UP000283210">
    <property type="component" value="Chromosome 6"/>
</dbReference>
<organism evidence="2 3">
    <name type="scientific">Oryzias javanicus</name>
    <name type="common">Javanese ricefish</name>
    <name type="synonym">Aplocheilus javanicus</name>
    <dbReference type="NCBI Taxonomy" id="123683"/>
    <lineage>
        <taxon>Eukaryota</taxon>
        <taxon>Metazoa</taxon>
        <taxon>Chordata</taxon>
        <taxon>Craniata</taxon>
        <taxon>Vertebrata</taxon>
        <taxon>Euteleostomi</taxon>
        <taxon>Actinopterygii</taxon>
        <taxon>Neopterygii</taxon>
        <taxon>Teleostei</taxon>
        <taxon>Neoteleostei</taxon>
        <taxon>Acanthomorphata</taxon>
        <taxon>Ovalentaria</taxon>
        <taxon>Atherinomorphae</taxon>
        <taxon>Beloniformes</taxon>
        <taxon>Adrianichthyidae</taxon>
        <taxon>Oryziinae</taxon>
        <taxon>Oryzias</taxon>
    </lineage>
</organism>
<evidence type="ECO:0000256" key="1">
    <source>
        <dbReference type="SAM" id="MobiDB-lite"/>
    </source>
</evidence>
<feature type="compositionally biased region" description="Basic and acidic residues" evidence="1">
    <location>
        <begin position="1"/>
        <end position="12"/>
    </location>
</feature>
<feature type="region of interest" description="Disordered" evidence="1">
    <location>
        <begin position="1"/>
        <end position="33"/>
    </location>
</feature>
<feature type="compositionally biased region" description="Polar residues" evidence="1">
    <location>
        <begin position="58"/>
        <end position="67"/>
    </location>
</feature>
<keyword evidence="3" id="KW-1185">Reference proteome</keyword>
<gene>
    <name evidence="2" type="ORF">OJAV_G00059540</name>
</gene>
<feature type="compositionally biased region" description="Basic residues" evidence="1">
    <location>
        <begin position="97"/>
        <end position="111"/>
    </location>
</feature>
<dbReference type="EMBL" id="CM012442">
    <property type="protein sequence ID" value="RVE72209.1"/>
    <property type="molecule type" value="Genomic_DNA"/>
</dbReference>
<dbReference type="AlphaFoldDB" id="A0A437DBA1"/>
<feature type="compositionally biased region" description="Pro residues" evidence="1">
    <location>
        <begin position="75"/>
        <end position="92"/>
    </location>
</feature>